<dbReference type="CDD" id="cd00403">
    <property type="entry name" value="Ribosomal_L1"/>
    <property type="match status" value="1"/>
</dbReference>
<proteinExistence type="inferred from homology"/>
<dbReference type="EMBL" id="GHWJ01008117">
    <property type="protein sequence ID" value="NOV40854.1"/>
    <property type="molecule type" value="Transcribed_RNA"/>
</dbReference>
<dbReference type="PIRSF" id="PIRSF002155">
    <property type="entry name" value="Ribosomal_L1"/>
    <property type="match status" value="1"/>
</dbReference>
<dbReference type="GO" id="GO:0003723">
    <property type="term" value="F:RNA binding"/>
    <property type="evidence" value="ECO:0007669"/>
    <property type="project" value="InterPro"/>
</dbReference>
<dbReference type="PANTHER" id="PTHR36427:SF3">
    <property type="entry name" value="LARGE RIBOSOMAL SUBUNIT PROTEIN UL1M"/>
    <property type="match status" value="1"/>
</dbReference>
<dbReference type="InterPro" id="IPR016095">
    <property type="entry name" value="Ribosomal_uL1_3-a/b-sand"/>
</dbReference>
<name>A0A6M2D4U4_RHIMP</name>
<evidence type="ECO:0000256" key="4">
    <source>
        <dbReference type="ARBA" id="ARBA00035241"/>
    </source>
</evidence>
<dbReference type="Gene3D" id="3.40.50.790">
    <property type="match status" value="1"/>
</dbReference>
<dbReference type="AlphaFoldDB" id="A0A6M2D4U4"/>
<sequence length="232" mass="26183">MDNPTPSTADESSDSEKILKAVAEKLRNCIEQVLRASQEKPRRFVETVELQIKLQNYNARKDKCLRGDIRLPHIPRKKLAVCVIGNKAQCDEAKSHQLSAVPDEILKGKTKKGQTMKKIVEKYRVFMATEPVIKKIPRNMANDMDKKGKLPVVLGEEEPMQAKLEEVRTTVTFRVKASLIGVPVGNVLMTPEELAENINIVIKHILATLEQHKLVVRSMHTKSTMGPPQKLY</sequence>
<dbReference type="InterPro" id="IPR028364">
    <property type="entry name" value="Ribosomal_uL1/biogenesis"/>
</dbReference>
<organism evidence="5">
    <name type="scientific">Rhipicephalus microplus</name>
    <name type="common">Cattle tick</name>
    <name type="synonym">Boophilus microplus</name>
    <dbReference type="NCBI Taxonomy" id="6941"/>
    <lineage>
        <taxon>Eukaryota</taxon>
        <taxon>Metazoa</taxon>
        <taxon>Ecdysozoa</taxon>
        <taxon>Arthropoda</taxon>
        <taxon>Chelicerata</taxon>
        <taxon>Arachnida</taxon>
        <taxon>Acari</taxon>
        <taxon>Parasitiformes</taxon>
        <taxon>Ixodida</taxon>
        <taxon>Ixodoidea</taxon>
        <taxon>Ixodidae</taxon>
        <taxon>Rhipicephalinae</taxon>
        <taxon>Rhipicephalus</taxon>
        <taxon>Boophilus</taxon>
    </lineage>
</organism>
<dbReference type="GO" id="GO:0006412">
    <property type="term" value="P:translation"/>
    <property type="evidence" value="ECO:0007669"/>
    <property type="project" value="InterPro"/>
</dbReference>
<evidence type="ECO:0000256" key="3">
    <source>
        <dbReference type="ARBA" id="ARBA00023274"/>
    </source>
</evidence>
<dbReference type="InterPro" id="IPR023674">
    <property type="entry name" value="Ribosomal_uL1-like"/>
</dbReference>
<dbReference type="Pfam" id="PF00687">
    <property type="entry name" value="Ribosomal_L1"/>
    <property type="match status" value="1"/>
</dbReference>
<evidence type="ECO:0000256" key="1">
    <source>
        <dbReference type="ARBA" id="ARBA00010531"/>
    </source>
</evidence>
<dbReference type="Gene3D" id="3.30.190.20">
    <property type="match status" value="1"/>
</dbReference>
<dbReference type="PANTHER" id="PTHR36427">
    <property type="entry name" value="54S RIBOSOMAL PROTEIN L1, MITOCHONDRIAL"/>
    <property type="match status" value="1"/>
</dbReference>
<dbReference type="GO" id="GO:0015934">
    <property type="term" value="C:large ribosomal subunit"/>
    <property type="evidence" value="ECO:0007669"/>
    <property type="project" value="InterPro"/>
</dbReference>
<dbReference type="GO" id="GO:0003735">
    <property type="term" value="F:structural constituent of ribosome"/>
    <property type="evidence" value="ECO:0007669"/>
    <property type="project" value="InterPro"/>
</dbReference>
<comment type="similarity">
    <text evidence="1">Belongs to the universal ribosomal protein uL1 family.</text>
</comment>
<evidence type="ECO:0000313" key="5">
    <source>
        <dbReference type="EMBL" id="NOV40854.1"/>
    </source>
</evidence>
<dbReference type="OrthoDB" id="2449818at2759"/>
<accession>A0A6M2D4U4</accession>
<reference evidence="5" key="1">
    <citation type="submission" date="2019-09" db="EMBL/GenBank/DDBJ databases">
        <title>Organ-specific transcriptomic study of the physiology of the cattle tick, Rhipicephalus microplus.</title>
        <authorList>
            <person name="Tirloni L."/>
            <person name="Braz G."/>
            <person name="Gandara A.C.P."/>
            <person name="Sabadin G.A."/>
            <person name="da Silva R.M."/>
            <person name="Guizzo M.G."/>
            <person name="Machado J.A."/>
            <person name="Costa E.P."/>
            <person name="Gomes H.F."/>
            <person name="Moraes J."/>
            <person name="Mota M.B.S."/>
            <person name="Mesquita R.D."/>
            <person name="Alvarenga P.H."/>
            <person name="Alves F."/>
            <person name="Seixas A."/>
            <person name="da Fonseca R.N."/>
            <person name="Fogaca A."/>
            <person name="Logullo C."/>
            <person name="Tanaka A."/>
            <person name="Daffre S."/>
            <person name="Termignoni C."/>
            <person name="Vaz I.S.Jr."/>
            <person name="Oliveira P.L."/>
            <person name="Ribeiro J.M."/>
        </authorList>
    </citation>
    <scope>NUCLEOTIDE SEQUENCE</scope>
    <source>
        <strain evidence="5">Porto Alegre</strain>
    </source>
</reference>
<dbReference type="VEuPathDB" id="VectorBase:LOC119161820"/>
<dbReference type="InterPro" id="IPR002143">
    <property type="entry name" value="Ribosomal_uL1"/>
</dbReference>
<keyword evidence="3" id="KW-0687">Ribonucleoprotein</keyword>
<dbReference type="SUPFAM" id="SSF56808">
    <property type="entry name" value="Ribosomal protein L1"/>
    <property type="match status" value="1"/>
</dbReference>
<evidence type="ECO:0000256" key="2">
    <source>
        <dbReference type="ARBA" id="ARBA00022980"/>
    </source>
</evidence>
<protein>
    <recommendedName>
        <fullName evidence="4">Large ribosomal subunit protein uL1</fullName>
    </recommendedName>
</protein>
<keyword evidence="2 5" id="KW-0689">Ribosomal protein</keyword>